<dbReference type="Pfam" id="PF02366">
    <property type="entry name" value="PMT"/>
    <property type="match status" value="1"/>
</dbReference>
<dbReference type="InterPro" id="IPR003342">
    <property type="entry name" value="ArnT-like_N"/>
</dbReference>
<evidence type="ECO:0000259" key="10">
    <source>
        <dbReference type="Pfam" id="PF02366"/>
    </source>
</evidence>
<feature type="transmembrane region" description="Helical" evidence="9">
    <location>
        <begin position="346"/>
        <end position="363"/>
    </location>
</feature>
<sequence length="441" mass="51295">MEKSTKKYLGFFPLQWAAIIFVAIVSFAIHLPRLDHPCVVVFDETHFGGFISDYLRGICFFDIHPPLAKLMLAGQAYVTGYHGDFNFSKMDSKYSSDFYIPIRFLPAFLCSLASPLMTATLLLQHVSISMSVLCGLLFSFEFNQITQSRLILTDGILYFFVALSVFTTAIEETYESGYFLIFIQTLAASSAFCTKFTAAGVFILIAVSHFKLVLRRPHWFLTLVIRGLFVSIVFFIFLYSVMVIHIKAMPIKGYGDLYLESNYRTYPMPKRVWKLLLAMYRYNSQLGFTHPFQTYWYQWPFVTYTPLFLYHSSNSFLFLFSNPVVSALSFIGFFVGIFAKEFDYSICYLISYLPFILVSRCTFNYHYEIPLMFGILSFCRGLSTLIKSRKIHLIIAIFLMILVVACFIFWFPWIYATNVTRAQMKRMIIWPQMKKSWGYYT</sequence>
<evidence type="ECO:0000256" key="7">
    <source>
        <dbReference type="ARBA" id="ARBA00022989"/>
    </source>
</evidence>
<reference evidence="12" key="1">
    <citation type="submission" date="2016-10" db="EMBL/GenBank/DDBJ databases">
        <authorList>
            <person name="Benchimol M."/>
            <person name="Almeida L.G."/>
            <person name="Vasconcelos A.T."/>
            <person name="Perreira-Neves A."/>
            <person name="Rosa I.A."/>
            <person name="Tasca T."/>
            <person name="Bogo M.R."/>
            <person name="de Souza W."/>
        </authorList>
    </citation>
    <scope>NUCLEOTIDE SEQUENCE [LARGE SCALE GENOMIC DNA]</scope>
    <source>
        <strain evidence="12">K</strain>
    </source>
</reference>
<feature type="transmembrane region" description="Helical" evidence="9">
    <location>
        <begin position="219"/>
        <end position="246"/>
    </location>
</feature>
<keyword evidence="8 9" id="KW-0472">Membrane</keyword>
<keyword evidence="7 9" id="KW-1133">Transmembrane helix</keyword>
<feature type="transmembrane region" description="Helical" evidence="9">
    <location>
        <begin position="393"/>
        <end position="415"/>
    </location>
</feature>
<keyword evidence="6 9" id="KW-0812">Transmembrane</keyword>
<keyword evidence="13" id="KW-1185">Reference proteome</keyword>
<dbReference type="GeneID" id="94832973"/>
<accession>A0A1J4KXZ6</accession>
<dbReference type="AlphaFoldDB" id="A0A1J4KXZ6"/>
<dbReference type="OrthoDB" id="4896at2759"/>
<evidence type="ECO:0000313" key="12">
    <source>
        <dbReference type="EMBL" id="OHT14437.1"/>
    </source>
</evidence>
<feature type="domain" description="Protein O-mannosyl-transferase C-terminal four TM" evidence="11">
    <location>
        <begin position="344"/>
        <end position="428"/>
    </location>
</feature>
<keyword evidence="4 12" id="KW-0328">Glycosyltransferase</keyword>
<feature type="transmembrane region" description="Helical" evidence="9">
    <location>
        <begin position="176"/>
        <end position="207"/>
    </location>
</feature>
<feature type="transmembrane region" description="Helical" evidence="9">
    <location>
        <begin position="12"/>
        <end position="31"/>
    </location>
</feature>
<evidence type="ECO:0000256" key="5">
    <source>
        <dbReference type="ARBA" id="ARBA00022679"/>
    </source>
</evidence>
<feature type="domain" description="ArnT-like N-terminal" evidence="10">
    <location>
        <begin position="21"/>
        <end position="238"/>
    </location>
</feature>
<feature type="transmembrane region" description="Helical" evidence="9">
    <location>
        <begin position="122"/>
        <end position="138"/>
    </location>
</feature>
<dbReference type="GO" id="GO:0004169">
    <property type="term" value="F:dolichyl-phosphate-mannose-protein mannosyltransferase activity"/>
    <property type="evidence" value="ECO:0007669"/>
    <property type="project" value="TreeGrafter"/>
</dbReference>
<evidence type="ECO:0000256" key="9">
    <source>
        <dbReference type="SAM" id="Phobius"/>
    </source>
</evidence>
<name>A0A1J4KXZ6_9EUKA</name>
<dbReference type="PANTHER" id="PTHR10050">
    <property type="entry name" value="DOLICHYL-PHOSPHATE-MANNOSE--PROTEIN MANNOSYLTRANSFERASE"/>
    <property type="match status" value="1"/>
</dbReference>
<feature type="transmembrane region" description="Helical" evidence="9">
    <location>
        <begin position="150"/>
        <end position="170"/>
    </location>
</feature>
<feature type="transmembrane region" description="Helical" evidence="9">
    <location>
        <begin position="316"/>
        <end position="339"/>
    </location>
</feature>
<evidence type="ECO:0000259" key="11">
    <source>
        <dbReference type="Pfam" id="PF16192"/>
    </source>
</evidence>
<dbReference type="EMBL" id="MLAK01000374">
    <property type="protein sequence ID" value="OHT14437.1"/>
    <property type="molecule type" value="Genomic_DNA"/>
</dbReference>
<dbReference type="VEuPathDB" id="TrichDB:TRFO_15232"/>
<comment type="subcellular location">
    <subcellularLocation>
        <location evidence="1">Endomembrane system</location>
        <topology evidence="1">Multi-pass membrane protein</topology>
    </subcellularLocation>
</comment>
<dbReference type="RefSeq" id="XP_068367573.1">
    <property type="nucleotide sequence ID" value="XM_068498269.1"/>
</dbReference>
<dbReference type="InterPro" id="IPR032421">
    <property type="entry name" value="PMT_4TMC"/>
</dbReference>
<comment type="caution">
    <text evidence="12">The sequence shown here is derived from an EMBL/GenBank/DDBJ whole genome shotgun (WGS) entry which is preliminary data.</text>
</comment>
<dbReference type="UniPathway" id="UPA00378"/>
<dbReference type="InterPro" id="IPR027005">
    <property type="entry name" value="PMT-like"/>
</dbReference>
<protein>
    <submittedName>
        <fullName evidence="12">Dolichyl-phosphate-mannose-protein mannosyltransferase</fullName>
    </submittedName>
</protein>
<evidence type="ECO:0000256" key="3">
    <source>
        <dbReference type="ARBA" id="ARBA00007222"/>
    </source>
</evidence>
<evidence type="ECO:0000256" key="6">
    <source>
        <dbReference type="ARBA" id="ARBA00022692"/>
    </source>
</evidence>
<proteinExistence type="inferred from homology"/>
<dbReference type="Pfam" id="PF16192">
    <property type="entry name" value="PMT_4TMC"/>
    <property type="match status" value="1"/>
</dbReference>
<evidence type="ECO:0000313" key="13">
    <source>
        <dbReference type="Proteomes" id="UP000179807"/>
    </source>
</evidence>
<organism evidence="12 13">
    <name type="scientific">Tritrichomonas foetus</name>
    <dbReference type="NCBI Taxonomy" id="1144522"/>
    <lineage>
        <taxon>Eukaryota</taxon>
        <taxon>Metamonada</taxon>
        <taxon>Parabasalia</taxon>
        <taxon>Tritrichomonadida</taxon>
        <taxon>Tritrichomonadidae</taxon>
        <taxon>Tritrichomonas</taxon>
    </lineage>
</organism>
<dbReference type="PANTHER" id="PTHR10050:SF46">
    <property type="entry name" value="PROTEIN O-MANNOSYL-TRANSFERASE 2"/>
    <property type="match status" value="1"/>
</dbReference>
<keyword evidence="5" id="KW-0808">Transferase</keyword>
<comment type="pathway">
    <text evidence="2">Protein modification; protein glycosylation.</text>
</comment>
<dbReference type="Proteomes" id="UP000179807">
    <property type="component" value="Unassembled WGS sequence"/>
</dbReference>
<gene>
    <name evidence="12" type="ORF">TRFO_15232</name>
</gene>
<evidence type="ECO:0000256" key="8">
    <source>
        <dbReference type="ARBA" id="ARBA00023136"/>
    </source>
</evidence>
<dbReference type="GO" id="GO:0012505">
    <property type="term" value="C:endomembrane system"/>
    <property type="evidence" value="ECO:0007669"/>
    <property type="project" value="UniProtKB-SubCell"/>
</dbReference>
<dbReference type="GO" id="GO:0016020">
    <property type="term" value="C:membrane"/>
    <property type="evidence" value="ECO:0007669"/>
    <property type="project" value="InterPro"/>
</dbReference>
<evidence type="ECO:0000256" key="4">
    <source>
        <dbReference type="ARBA" id="ARBA00022676"/>
    </source>
</evidence>
<evidence type="ECO:0000256" key="2">
    <source>
        <dbReference type="ARBA" id="ARBA00004922"/>
    </source>
</evidence>
<evidence type="ECO:0000256" key="1">
    <source>
        <dbReference type="ARBA" id="ARBA00004127"/>
    </source>
</evidence>
<comment type="similarity">
    <text evidence="3">Belongs to the glycosyltransferase 39 family.</text>
</comment>